<dbReference type="RefSeq" id="WP_279253488.1">
    <property type="nucleotide sequence ID" value="NZ_SHNP01000005.1"/>
</dbReference>
<keyword evidence="2" id="KW-0378">Hydrolase</keyword>
<name>A0ABT3SXN9_9GAMM</name>
<evidence type="ECO:0000313" key="4">
    <source>
        <dbReference type="Proteomes" id="UP001143307"/>
    </source>
</evidence>
<dbReference type="PANTHER" id="PTHR43037">
    <property type="entry name" value="UNNAMED PRODUCT-RELATED"/>
    <property type="match status" value="1"/>
</dbReference>
<dbReference type="SUPFAM" id="SSF53474">
    <property type="entry name" value="alpha/beta-Hydrolases"/>
    <property type="match status" value="1"/>
</dbReference>
<keyword evidence="1" id="KW-0732">Signal</keyword>
<evidence type="ECO:0000313" key="3">
    <source>
        <dbReference type="EMBL" id="MCX2974771.1"/>
    </source>
</evidence>
<proteinExistence type="predicted"/>
<dbReference type="InterPro" id="IPR050955">
    <property type="entry name" value="Plant_Biomass_Hydrol_Est"/>
</dbReference>
<protein>
    <submittedName>
        <fullName evidence="3">Polyhydroxybutyrate depolymerase</fullName>
    </submittedName>
</protein>
<organism evidence="3 4">
    <name type="scientific">Candidatus Seongchinamella marina</name>
    <dbReference type="NCBI Taxonomy" id="2518990"/>
    <lineage>
        <taxon>Bacteria</taxon>
        <taxon>Pseudomonadati</taxon>
        <taxon>Pseudomonadota</taxon>
        <taxon>Gammaproteobacteria</taxon>
        <taxon>Cellvibrionales</taxon>
        <taxon>Halieaceae</taxon>
        <taxon>Seongchinamella</taxon>
    </lineage>
</organism>
<dbReference type="InterPro" id="IPR029058">
    <property type="entry name" value="AB_hydrolase_fold"/>
</dbReference>
<gene>
    <name evidence="3" type="ORF">EYC87_14355</name>
</gene>
<dbReference type="PANTHER" id="PTHR43037:SF1">
    <property type="entry name" value="BLL1128 PROTEIN"/>
    <property type="match status" value="1"/>
</dbReference>
<evidence type="ECO:0000256" key="2">
    <source>
        <dbReference type="ARBA" id="ARBA00022801"/>
    </source>
</evidence>
<sequence length="325" mass="35310">MKLALKILLVIAVVIVATAAFARYWYLSWDEIAPPELPGVVENGVLQHDGQQRQWLSYAPASLGQQAPLLIFLRGSGSDGAMARAGSYYSFDVLAEREGFVVVYPTGFERHWNDCRAAATYAANLNKIDDVGFVRRLIAEMKTRYDIDPEQVFVAGMSNGGHMVYRLAYEAPDLLAGAAVLMANLPVENNSECKPAGEPVPIVLLTGTEDAINPYAGGDVVVFGENRGAVQSSRASADYWAKLAGYADAGERVNRPETDVEDGTAIEILEWAETDKMPVTLISIVGGGHTFPNPVYSAPRILGATSHEADAAELVWAFFERIVQR</sequence>
<dbReference type="InterPro" id="IPR010126">
    <property type="entry name" value="Esterase_phb"/>
</dbReference>
<evidence type="ECO:0000256" key="1">
    <source>
        <dbReference type="ARBA" id="ARBA00022729"/>
    </source>
</evidence>
<reference evidence="3" key="1">
    <citation type="submission" date="2019-02" db="EMBL/GenBank/DDBJ databases">
        <authorList>
            <person name="Li S.-H."/>
        </authorList>
    </citation>
    <scope>NUCLEOTIDE SEQUENCE</scope>
    <source>
        <strain evidence="3">IMCC8485</strain>
    </source>
</reference>
<dbReference type="Pfam" id="PF10503">
    <property type="entry name" value="Esterase_PHB"/>
    <property type="match status" value="1"/>
</dbReference>
<keyword evidence="4" id="KW-1185">Reference proteome</keyword>
<dbReference type="Gene3D" id="3.40.50.1820">
    <property type="entry name" value="alpha/beta hydrolase"/>
    <property type="match status" value="1"/>
</dbReference>
<comment type="caution">
    <text evidence="3">The sequence shown here is derived from an EMBL/GenBank/DDBJ whole genome shotgun (WGS) entry which is preliminary data.</text>
</comment>
<dbReference type="Proteomes" id="UP001143307">
    <property type="component" value="Unassembled WGS sequence"/>
</dbReference>
<dbReference type="EMBL" id="SHNP01000005">
    <property type="protein sequence ID" value="MCX2974771.1"/>
    <property type="molecule type" value="Genomic_DNA"/>
</dbReference>
<accession>A0ABT3SXN9</accession>